<protein>
    <submittedName>
        <fullName evidence="1">Uncharacterized protein</fullName>
    </submittedName>
</protein>
<organism evidence="1 2">
    <name type="scientific">Jaapia argillacea MUCL 33604</name>
    <dbReference type="NCBI Taxonomy" id="933084"/>
    <lineage>
        <taxon>Eukaryota</taxon>
        <taxon>Fungi</taxon>
        <taxon>Dikarya</taxon>
        <taxon>Basidiomycota</taxon>
        <taxon>Agaricomycotina</taxon>
        <taxon>Agaricomycetes</taxon>
        <taxon>Agaricomycetidae</taxon>
        <taxon>Jaapiales</taxon>
        <taxon>Jaapiaceae</taxon>
        <taxon>Jaapia</taxon>
    </lineage>
</organism>
<dbReference type="InterPro" id="IPR032675">
    <property type="entry name" value="LRR_dom_sf"/>
</dbReference>
<dbReference type="AlphaFoldDB" id="A0A067P8T7"/>
<proteinExistence type="predicted"/>
<dbReference type="SUPFAM" id="SSF52047">
    <property type="entry name" value="RNI-like"/>
    <property type="match status" value="1"/>
</dbReference>
<reference evidence="2" key="1">
    <citation type="journal article" date="2014" name="Proc. Natl. Acad. Sci. U.S.A.">
        <title>Extensive sampling of basidiomycete genomes demonstrates inadequacy of the white-rot/brown-rot paradigm for wood decay fungi.</title>
        <authorList>
            <person name="Riley R."/>
            <person name="Salamov A.A."/>
            <person name="Brown D.W."/>
            <person name="Nagy L.G."/>
            <person name="Floudas D."/>
            <person name="Held B.W."/>
            <person name="Levasseur A."/>
            <person name="Lombard V."/>
            <person name="Morin E."/>
            <person name="Otillar R."/>
            <person name="Lindquist E.A."/>
            <person name="Sun H."/>
            <person name="LaButti K.M."/>
            <person name="Schmutz J."/>
            <person name="Jabbour D."/>
            <person name="Luo H."/>
            <person name="Baker S.E."/>
            <person name="Pisabarro A.G."/>
            <person name="Walton J.D."/>
            <person name="Blanchette R.A."/>
            <person name="Henrissat B."/>
            <person name="Martin F."/>
            <person name="Cullen D."/>
            <person name="Hibbett D.S."/>
            <person name="Grigoriev I.V."/>
        </authorList>
    </citation>
    <scope>NUCLEOTIDE SEQUENCE [LARGE SCALE GENOMIC DNA]</scope>
    <source>
        <strain evidence="2">MUCL 33604</strain>
    </source>
</reference>
<dbReference type="OrthoDB" id="2909959at2759"/>
<dbReference type="STRING" id="933084.A0A067P8T7"/>
<gene>
    <name evidence="1" type="ORF">JAAARDRAFT_41177</name>
</gene>
<name>A0A067P8T7_9AGAM</name>
<sequence>MRLPPELLSEIFICCLPVPTYDLNPLYTRRGEAPLLVSQICRSWRHVALSCPALWSSFRWTVYPSGSDKSWENGVSVVQEWLRRSGGRPLSIGLDWDERKNDILSWSESDEFTLTNSSINCIDIIAPHAPRWKRIDLNLPTQAFARLRHIGPVPLLEKLTLYDIGLPGRGYESFYPNDWTDFPPFITIAPCLRALRFIIPIPVTQAVLPWHQLTQLILENPRIGLGVNTCLAILSQCTKLVECEVVLHQPSLADSIELPPNSFILPDLEELTIYTTVDISPFFAKLVLPKLASIHLNNGDIDTPWTNRAFLDLIARSSCVLESLKFARAFQSDSDALECFQQIPSLERVDIEAGWEDRVITDYLLGCLTVDEWVEGDDGSPVSEEVAPNMEALTIRGTVYCMEEALSAMIRSRWDPTGTCGRVTCLEEVTLRIEDFVPSDPFLGLKDCIQEGLLLRLGDNYDPIEVDSSLSVEASDSPSRSSS</sequence>
<evidence type="ECO:0000313" key="2">
    <source>
        <dbReference type="Proteomes" id="UP000027265"/>
    </source>
</evidence>
<dbReference type="InParanoid" id="A0A067P8T7"/>
<evidence type="ECO:0000313" key="1">
    <source>
        <dbReference type="EMBL" id="KDQ51328.1"/>
    </source>
</evidence>
<dbReference type="HOGENOM" id="CLU_018544_12_0_1"/>
<dbReference type="Proteomes" id="UP000027265">
    <property type="component" value="Unassembled WGS sequence"/>
</dbReference>
<dbReference type="Gene3D" id="3.80.10.10">
    <property type="entry name" value="Ribonuclease Inhibitor"/>
    <property type="match status" value="1"/>
</dbReference>
<keyword evidence="2" id="KW-1185">Reference proteome</keyword>
<accession>A0A067P8T7</accession>
<dbReference type="EMBL" id="KL197749">
    <property type="protein sequence ID" value="KDQ51328.1"/>
    <property type="molecule type" value="Genomic_DNA"/>
</dbReference>